<dbReference type="InterPro" id="IPR002060">
    <property type="entry name" value="Squ/phyt_synthse"/>
</dbReference>
<dbReference type="Proteomes" id="UP000612362">
    <property type="component" value="Unassembled WGS sequence"/>
</dbReference>
<comment type="caution">
    <text evidence="3">The sequence shown here is derived from an EMBL/GenBank/DDBJ whole genome shotgun (WGS) entry which is preliminary data.</text>
</comment>
<dbReference type="InterPro" id="IPR019845">
    <property type="entry name" value="Squalene/phytoene_synthase_CS"/>
</dbReference>
<protein>
    <recommendedName>
        <fullName evidence="5">Phytoene synthase</fullName>
    </recommendedName>
</protein>
<dbReference type="PANTHER" id="PTHR31480">
    <property type="entry name" value="BIFUNCTIONAL LYCOPENE CYCLASE/PHYTOENE SYNTHASE"/>
    <property type="match status" value="1"/>
</dbReference>
<dbReference type="InterPro" id="IPR033904">
    <property type="entry name" value="Trans_IPPS_HH"/>
</dbReference>
<dbReference type="PROSITE" id="PS01045">
    <property type="entry name" value="SQUALEN_PHYTOEN_SYN_2"/>
    <property type="match status" value="1"/>
</dbReference>
<organism evidence="3 4">
    <name type="scientific">Ktedonospora formicarum</name>
    <dbReference type="NCBI Taxonomy" id="2778364"/>
    <lineage>
        <taxon>Bacteria</taxon>
        <taxon>Bacillati</taxon>
        <taxon>Chloroflexota</taxon>
        <taxon>Ktedonobacteria</taxon>
        <taxon>Ktedonobacterales</taxon>
        <taxon>Ktedonobacteraceae</taxon>
        <taxon>Ktedonospora</taxon>
    </lineage>
</organism>
<dbReference type="GO" id="GO:0016117">
    <property type="term" value="P:carotenoid biosynthetic process"/>
    <property type="evidence" value="ECO:0007669"/>
    <property type="project" value="UniProtKB-ARBA"/>
</dbReference>
<gene>
    <name evidence="3" type="ORF">KSX_15700</name>
</gene>
<dbReference type="AlphaFoldDB" id="A0A8J3MP28"/>
<keyword evidence="4" id="KW-1185">Reference proteome</keyword>
<dbReference type="InterPro" id="IPR008949">
    <property type="entry name" value="Isoprenoid_synthase_dom_sf"/>
</dbReference>
<proteinExistence type="predicted"/>
<evidence type="ECO:0008006" key="5">
    <source>
        <dbReference type="Google" id="ProtNLM"/>
    </source>
</evidence>
<evidence type="ECO:0000256" key="2">
    <source>
        <dbReference type="ARBA" id="ARBA00022679"/>
    </source>
</evidence>
<dbReference type="Gene3D" id="1.10.600.10">
    <property type="entry name" value="Farnesyl Diphosphate Synthase"/>
    <property type="match status" value="1"/>
</dbReference>
<dbReference type="EMBL" id="BNJF01000001">
    <property type="protein sequence ID" value="GHO43407.1"/>
    <property type="molecule type" value="Genomic_DNA"/>
</dbReference>
<name>A0A8J3MP28_9CHLR</name>
<keyword evidence="2" id="KW-0808">Transferase</keyword>
<sequence>MTSGTRIGYLYGRGNPRKELDFWRESLYGVYQGRCADDNTIMRAWSDMLECYPIPLQPALELLDGVTMDLEKQRYQNFDELRLYCYRVAGTVGLLTSAIFGYTDASALTYAADLGIALQLTNIMRDVGEDLRRNRIYLPLDELEHFGYSEEDLRRGVINDPFRDLIHFQMRRTDEYFTKGRRGIELLSTDCQFSVRLSGLLYQRILDCICANGYNVFTKRASVPLQTKLMTASACWIRQCVGTYMSVSSSGL</sequence>
<dbReference type="SUPFAM" id="SSF48576">
    <property type="entry name" value="Terpenoid synthases"/>
    <property type="match status" value="1"/>
</dbReference>
<dbReference type="Pfam" id="PF00494">
    <property type="entry name" value="SQS_PSY"/>
    <property type="match status" value="1"/>
</dbReference>
<evidence type="ECO:0000256" key="1">
    <source>
        <dbReference type="ARBA" id="ARBA00004829"/>
    </source>
</evidence>
<dbReference type="CDD" id="cd00683">
    <property type="entry name" value="Trans_IPPS_HH"/>
    <property type="match status" value="1"/>
</dbReference>
<comment type="pathway">
    <text evidence="1">Carotenoid biosynthesis.</text>
</comment>
<accession>A0A8J3MP28</accession>
<dbReference type="GO" id="GO:0051996">
    <property type="term" value="F:squalene synthase [NAD(P)H] activity"/>
    <property type="evidence" value="ECO:0007669"/>
    <property type="project" value="InterPro"/>
</dbReference>
<evidence type="ECO:0000313" key="4">
    <source>
        <dbReference type="Proteomes" id="UP000612362"/>
    </source>
</evidence>
<reference evidence="3" key="1">
    <citation type="submission" date="2020-10" db="EMBL/GenBank/DDBJ databases">
        <title>Taxonomic study of unclassified bacteria belonging to the class Ktedonobacteria.</title>
        <authorList>
            <person name="Yabe S."/>
            <person name="Wang C.M."/>
            <person name="Zheng Y."/>
            <person name="Sakai Y."/>
            <person name="Cavaletti L."/>
            <person name="Monciardini P."/>
            <person name="Donadio S."/>
        </authorList>
    </citation>
    <scope>NUCLEOTIDE SEQUENCE</scope>
    <source>
        <strain evidence="3">SOSP1-1</strain>
    </source>
</reference>
<evidence type="ECO:0000313" key="3">
    <source>
        <dbReference type="EMBL" id="GHO43407.1"/>
    </source>
</evidence>